<feature type="transmembrane region" description="Helical" evidence="5">
    <location>
        <begin position="42"/>
        <end position="57"/>
    </location>
</feature>
<feature type="transmembrane region" description="Helical" evidence="5">
    <location>
        <begin position="297"/>
        <end position="320"/>
    </location>
</feature>
<dbReference type="Pfam" id="PF01566">
    <property type="entry name" value="Nramp"/>
    <property type="match status" value="1"/>
</dbReference>
<evidence type="ECO:0000256" key="5">
    <source>
        <dbReference type="SAM" id="Phobius"/>
    </source>
</evidence>
<dbReference type="GO" id="GO:0034755">
    <property type="term" value="P:iron ion transmembrane transport"/>
    <property type="evidence" value="ECO:0007669"/>
    <property type="project" value="TreeGrafter"/>
</dbReference>
<keyword evidence="7" id="KW-1185">Reference proteome</keyword>
<dbReference type="GO" id="GO:0005886">
    <property type="term" value="C:plasma membrane"/>
    <property type="evidence" value="ECO:0007669"/>
    <property type="project" value="TreeGrafter"/>
</dbReference>
<dbReference type="PANTHER" id="PTHR11706">
    <property type="entry name" value="SOLUTE CARRIER PROTEIN FAMILY 11 MEMBER"/>
    <property type="match status" value="1"/>
</dbReference>
<dbReference type="EMBL" id="MCGO01000006">
    <property type="protein sequence ID" value="ORY51006.1"/>
    <property type="molecule type" value="Genomic_DNA"/>
</dbReference>
<evidence type="ECO:0000256" key="3">
    <source>
        <dbReference type="ARBA" id="ARBA00022989"/>
    </source>
</evidence>
<comment type="caution">
    <text evidence="6">The sequence shown here is derived from an EMBL/GenBank/DDBJ whole genome shotgun (WGS) entry which is preliminary data.</text>
</comment>
<protein>
    <submittedName>
        <fullName evidence="6">Nramp-domain-containing protein</fullName>
    </submittedName>
</protein>
<dbReference type="GO" id="GO:0005384">
    <property type="term" value="F:manganese ion transmembrane transporter activity"/>
    <property type="evidence" value="ECO:0007669"/>
    <property type="project" value="TreeGrafter"/>
</dbReference>
<accession>A0A1Y2CVT6</accession>
<feature type="transmembrane region" description="Helical" evidence="5">
    <location>
        <begin position="344"/>
        <end position="367"/>
    </location>
</feature>
<comment type="subcellular location">
    <subcellularLocation>
        <location evidence="1">Membrane</location>
        <topology evidence="1">Multi-pass membrane protein</topology>
    </subcellularLocation>
</comment>
<feature type="transmembrane region" description="Helical" evidence="5">
    <location>
        <begin position="119"/>
        <end position="148"/>
    </location>
</feature>
<feature type="transmembrane region" description="Helical" evidence="5">
    <location>
        <begin position="388"/>
        <end position="406"/>
    </location>
</feature>
<dbReference type="OrthoDB" id="409173at2759"/>
<keyword evidence="2 5" id="KW-0812">Transmembrane</keyword>
<organism evidence="6 7">
    <name type="scientific">Rhizoclosmatium globosum</name>
    <dbReference type="NCBI Taxonomy" id="329046"/>
    <lineage>
        <taxon>Eukaryota</taxon>
        <taxon>Fungi</taxon>
        <taxon>Fungi incertae sedis</taxon>
        <taxon>Chytridiomycota</taxon>
        <taxon>Chytridiomycota incertae sedis</taxon>
        <taxon>Chytridiomycetes</taxon>
        <taxon>Chytridiales</taxon>
        <taxon>Chytriomycetaceae</taxon>
        <taxon>Rhizoclosmatium</taxon>
    </lineage>
</organism>
<evidence type="ECO:0000256" key="4">
    <source>
        <dbReference type="ARBA" id="ARBA00023136"/>
    </source>
</evidence>
<dbReference type="GO" id="GO:0030026">
    <property type="term" value="P:intracellular manganese ion homeostasis"/>
    <property type="evidence" value="ECO:0007669"/>
    <property type="project" value="TreeGrafter"/>
</dbReference>
<keyword evidence="4 5" id="KW-0472">Membrane</keyword>
<dbReference type="GO" id="GO:0015086">
    <property type="term" value="F:cadmium ion transmembrane transporter activity"/>
    <property type="evidence" value="ECO:0007669"/>
    <property type="project" value="TreeGrafter"/>
</dbReference>
<dbReference type="NCBIfam" id="TIGR01197">
    <property type="entry name" value="nramp"/>
    <property type="match status" value="1"/>
</dbReference>
<dbReference type="STRING" id="329046.A0A1Y2CVT6"/>
<dbReference type="AlphaFoldDB" id="A0A1Y2CVT6"/>
<feature type="transmembrane region" description="Helical" evidence="5">
    <location>
        <begin position="224"/>
        <end position="244"/>
    </location>
</feature>
<dbReference type="Proteomes" id="UP000193642">
    <property type="component" value="Unassembled WGS sequence"/>
</dbReference>
<dbReference type="NCBIfam" id="NF037982">
    <property type="entry name" value="Nramp_1"/>
    <property type="match status" value="1"/>
</dbReference>
<evidence type="ECO:0000313" key="6">
    <source>
        <dbReference type="EMBL" id="ORY51006.1"/>
    </source>
</evidence>
<dbReference type="PRINTS" id="PR00447">
    <property type="entry name" value="NATRESASSCMP"/>
</dbReference>
<feature type="transmembrane region" description="Helical" evidence="5">
    <location>
        <begin position="412"/>
        <end position="435"/>
    </location>
</feature>
<evidence type="ECO:0000256" key="2">
    <source>
        <dbReference type="ARBA" id="ARBA00022692"/>
    </source>
</evidence>
<dbReference type="InterPro" id="IPR001046">
    <property type="entry name" value="NRAMP_fam"/>
</dbReference>
<evidence type="ECO:0000313" key="7">
    <source>
        <dbReference type="Proteomes" id="UP000193642"/>
    </source>
</evidence>
<feature type="transmembrane region" description="Helical" evidence="5">
    <location>
        <begin position="77"/>
        <end position="99"/>
    </location>
</feature>
<feature type="transmembrane region" description="Helical" evidence="5">
    <location>
        <begin position="479"/>
        <end position="500"/>
    </location>
</feature>
<feature type="transmembrane region" description="Helical" evidence="5">
    <location>
        <begin position="180"/>
        <end position="204"/>
    </location>
</feature>
<evidence type="ECO:0000256" key="1">
    <source>
        <dbReference type="ARBA" id="ARBA00004141"/>
    </source>
</evidence>
<sequence length="501" mass="54581">MTLLEPERSSTSLDASDETHLLPRCESVEIIEDEGRFRMADFLRFVGPGFMIGVGYLDPGNWATDLAAGSQFGYTLLYIILLANVMAIVLQYLCIKLGVVTGNDLAMACRKHFSYRANIALYILTQLAIIATDIAEVIGTAIALNLIFNLPLPYGVALTSLDVLFILAFYGAEHLRKYEFIVIALLGIVSACFIYLLVVSGPVWEDVVLGYLPSIGIFTDSNQLYIAMGIMGATIMPHNLYLHFSIVRFRSHKDSGSLGEIVELPEQQADLNVENVQPKSRIQMIPDSLRYSNMDSIMALCGALLINSSILIVAAASFYLSGETEVAEIKDAFLLLRKHLGPPAAYAFAIALFCAGQSSTITGTLAGQIVTEGFLGPSIQFRPALQRLFTRILAIAPALASSLLTGENGMNQLLVLSQVVLSLQLPFAIWPLIWITCGGGDGEAMKVKFRDTGTVEDGTGEVVEDETVIDFRNGVVLKVFAVVIAVFITIFNVILLWGLLF</sequence>
<reference evidence="6 7" key="1">
    <citation type="submission" date="2016-07" db="EMBL/GenBank/DDBJ databases">
        <title>Pervasive Adenine N6-methylation of Active Genes in Fungi.</title>
        <authorList>
            <consortium name="DOE Joint Genome Institute"/>
            <person name="Mondo S.J."/>
            <person name="Dannebaum R.O."/>
            <person name="Kuo R.C."/>
            <person name="Labutti K."/>
            <person name="Haridas S."/>
            <person name="Kuo A."/>
            <person name="Salamov A."/>
            <person name="Ahrendt S.R."/>
            <person name="Lipzen A."/>
            <person name="Sullivan W."/>
            <person name="Andreopoulos W.B."/>
            <person name="Clum A."/>
            <person name="Lindquist E."/>
            <person name="Daum C."/>
            <person name="Ramamoorthy G.K."/>
            <person name="Gryganskyi A."/>
            <person name="Culley D."/>
            <person name="Magnuson J.K."/>
            <person name="James T.Y."/>
            <person name="O'Malley M.A."/>
            <person name="Stajich J.E."/>
            <person name="Spatafora J.W."/>
            <person name="Visel A."/>
            <person name="Grigoriev I.V."/>
        </authorList>
    </citation>
    <scope>NUCLEOTIDE SEQUENCE [LARGE SCALE GENOMIC DNA]</scope>
    <source>
        <strain evidence="6 7">JEL800</strain>
    </source>
</reference>
<name>A0A1Y2CVT6_9FUNG</name>
<gene>
    <name evidence="6" type="ORF">BCR33DRAFT_712948</name>
</gene>
<proteinExistence type="predicted"/>
<dbReference type="PANTHER" id="PTHR11706:SF101">
    <property type="entry name" value="MANGANESE TRANSPORTER SMF1"/>
    <property type="match status" value="1"/>
</dbReference>
<feature type="transmembrane region" description="Helical" evidence="5">
    <location>
        <begin position="154"/>
        <end position="173"/>
    </location>
</feature>
<keyword evidence="3 5" id="KW-1133">Transmembrane helix</keyword>